<dbReference type="PANTHER" id="PTHR10182">
    <property type="entry name" value="CALCIUM-BINDING PROTEIN 39-RELATED"/>
    <property type="match status" value="1"/>
</dbReference>
<evidence type="ECO:0000313" key="2">
    <source>
        <dbReference type="EMBL" id="GBG71738.1"/>
    </source>
</evidence>
<comment type="caution">
    <text evidence="2">The sequence shown here is derived from an EMBL/GenBank/DDBJ whole genome shotgun (WGS) entry which is preliminary data.</text>
</comment>
<dbReference type="EMBL" id="BFEA01000152">
    <property type="protein sequence ID" value="GBG71738.1"/>
    <property type="molecule type" value="Genomic_DNA"/>
</dbReference>
<protein>
    <recommendedName>
        <fullName evidence="4">Mo25-like protein</fullName>
    </recommendedName>
</protein>
<keyword evidence="3" id="KW-1185">Reference proteome</keyword>
<dbReference type="OrthoDB" id="609103at2759"/>
<dbReference type="GO" id="GO:0035556">
    <property type="term" value="P:intracellular signal transduction"/>
    <property type="evidence" value="ECO:0007669"/>
    <property type="project" value="TreeGrafter"/>
</dbReference>
<dbReference type="STRING" id="69332.A0A388KP05"/>
<dbReference type="Gramene" id="GBG71738">
    <property type="protein sequence ID" value="GBG71738"/>
    <property type="gene ID" value="CBR_g9148"/>
</dbReference>
<dbReference type="Gene3D" id="1.25.10.10">
    <property type="entry name" value="Leucine-rich Repeat Variant"/>
    <property type="match status" value="1"/>
</dbReference>
<evidence type="ECO:0000256" key="1">
    <source>
        <dbReference type="ARBA" id="ARBA00011012"/>
    </source>
</evidence>
<dbReference type="PANTHER" id="PTHR10182:SF12">
    <property type="entry name" value="OS07G0585100 PROTEIN"/>
    <property type="match status" value="1"/>
</dbReference>
<dbReference type="GO" id="GO:0043539">
    <property type="term" value="F:protein serine/threonine kinase activator activity"/>
    <property type="evidence" value="ECO:0007669"/>
    <property type="project" value="TreeGrafter"/>
</dbReference>
<reference evidence="2 3" key="1">
    <citation type="journal article" date="2018" name="Cell">
        <title>The Chara Genome: Secondary Complexity and Implications for Plant Terrestrialization.</title>
        <authorList>
            <person name="Nishiyama T."/>
            <person name="Sakayama H."/>
            <person name="Vries J.D."/>
            <person name="Buschmann H."/>
            <person name="Saint-Marcoux D."/>
            <person name="Ullrich K.K."/>
            <person name="Haas F.B."/>
            <person name="Vanderstraeten L."/>
            <person name="Becker D."/>
            <person name="Lang D."/>
            <person name="Vosolsobe S."/>
            <person name="Rombauts S."/>
            <person name="Wilhelmsson P.K.I."/>
            <person name="Janitza P."/>
            <person name="Kern R."/>
            <person name="Heyl A."/>
            <person name="Rumpler F."/>
            <person name="Villalobos L.I.A.C."/>
            <person name="Clay J.M."/>
            <person name="Skokan R."/>
            <person name="Toyoda A."/>
            <person name="Suzuki Y."/>
            <person name="Kagoshima H."/>
            <person name="Schijlen E."/>
            <person name="Tajeshwar N."/>
            <person name="Catarino B."/>
            <person name="Hetherington A.J."/>
            <person name="Saltykova A."/>
            <person name="Bonnot C."/>
            <person name="Breuninger H."/>
            <person name="Symeonidi A."/>
            <person name="Radhakrishnan G.V."/>
            <person name="Van Nieuwerburgh F."/>
            <person name="Deforce D."/>
            <person name="Chang C."/>
            <person name="Karol K.G."/>
            <person name="Hedrich R."/>
            <person name="Ulvskov P."/>
            <person name="Glockner G."/>
            <person name="Delwiche C.F."/>
            <person name="Petrasek J."/>
            <person name="Van de Peer Y."/>
            <person name="Friml J."/>
            <person name="Beilby M."/>
            <person name="Dolan L."/>
            <person name="Kohara Y."/>
            <person name="Sugano S."/>
            <person name="Fujiyama A."/>
            <person name="Delaux P.-M."/>
            <person name="Quint M."/>
            <person name="TheiBen G."/>
            <person name="Hagemann M."/>
            <person name="Harholt J."/>
            <person name="Dunand C."/>
            <person name="Zachgo S."/>
            <person name="Langdale J."/>
            <person name="Maumus F."/>
            <person name="Straeten D.V.D."/>
            <person name="Gould S.B."/>
            <person name="Rensing S.A."/>
        </authorList>
    </citation>
    <scope>NUCLEOTIDE SEQUENCE [LARGE SCALE GENOMIC DNA]</scope>
    <source>
        <strain evidence="2 3">S276</strain>
    </source>
</reference>
<dbReference type="InterPro" id="IPR011989">
    <property type="entry name" value="ARM-like"/>
</dbReference>
<comment type="similarity">
    <text evidence="1">Belongs to the Mo25 family.</text>
</comment>
<organism evidence="2 3">
    <name type="scientific">Chara braunii</name>
    <name type="common">Braun's stonewort</name>
    <dbReference type="NCBI Taxonomy" id="69332"/>
    <lineage>
        <taxon>Eukaryota</taxon>
        <taxon>Viridiplantae</taxon>
        <taxon>Streptophyta</taxon>
        <taxon>Charophyceae</taxon>
        <taxon>Charales</taxon>
        <taxon>Characeae</taxon>
        <taxon>Chara</taxon>
    </lineage>
</organism>
<accession>A0A388KP05</accession>
<gene>
    <name evidence="2" type="ORF">CBR_g9148</name>
</gene>
<evidence type="ECO:0008006" key="4">
    <source>
        <dbReference type="Google" id="ProtNLM"/>
    </source>
</evidence>
<dbReference type="Proteomes" id="UP000265515">
    <property type="component" value="Unassembled WGS sequence"/>
</dbReference>
<name>A0A388KP05_CHABU</name>
<dbReference type="InterPro" id="IPR013878">
    <property type="entry name" value="Mo25"/>
</dbReference>
<dbReference type="SUPFAM" id="SSF48371">
    <property type="entry name" value="ARM repeat"/>
    <property type="match status" value="1"/>
</dbReference>
<dbReference type="AlphaFoldDB" id="A0A388KP05"/>
<dbReference type="OMA" id="DFFCFFR"/>
<evidence type="ECO:0000313" key="3">
    <source>
        <dbReference type="Proteomes" id="UP000265515"/>
    </source>
</evidence>
<sequence length="347" mass="40012">MATTTCMMTSFLFKPKANRPQEIIRSMHNCLATLESCDEKDLKSAEKAQEELMKLLLEMKAALLSDANEEPSYEVMVDITYGMLNDRFLHSFIRCLPLMSLEARMEATHVLCKLQWNQIDGRHIVVEYMEENTDLIDLLVSGFENKDSALFCGRILRECFHHTALASYALQSTSIMSRFFSYIDLPNFDVAADALLTLKELMTRHKTLVALYLSKNFAWFFHHFGQLLSSSRYITKRQAIQFLGDLLLDPAYAGIMMAYVNTASNLRVIMNLLKEPSKSIQVEAFHIFKAFVANERKSEEVKRILVSNKDKLLEFLVDFNTDNDNPNFAEDKDEVLNEIRKWKPLTN</sequence>
<dbReference type="Pfam" id="PF08569">
    <property type="entry name" value="Mo25"/>
    <property type="match status" value="1"/>
</dbReference>
<dbReference type="InterPro" id="IPR016024">
    <property type="entry name" value="ARM-type_fold"/>
</dbReference>
<proteinExistence type="inferred from homology"/>